<evidence type="ECO:0000313" key="1">
    <source>
        <dbReference type="EMBL" id="MBP2317899.1"/>
    </source>
</evidence>
<protein>
    <recommendedName>
        <fullName evidence="3">Rhamnosyl transferase</fullName>
    </recommendedName>
</protein>
<dbReference type="InterPro" id="IPR021466">
    <property type="entry name" value="Put_rhamnosyl_transferase"/>
</dbReference>
<evidence type="ECO:0008006" key="3">
    <source>
        <dbReference type="Google" id="ProtNLM"/>
    </source>
</evidence>
<name>A0ABS4T0B9_9MICC</name>
<organism evidence="1 2">
    <name type="scientific">Nesterenkonia lacusekhoensis</name>
    <dbReference type="NCBI Taxonomy" id="150832"/>
    <lineage>
        <taxon>Bacteria</taxon>
        <taxon>Bacillati</taxon>
        <taxon>Actinomycetota</taxon>
        <taxon>Actinomycetes</taxon>
        <taxon>Micrococcales</taxon>
        <taxon>Micrococcaceae</taxon>
        <taxon>Nesterenkonia</taxon>
    </lineage>
</organism>
<keyword evidence="2" id="KW-1185">Reference proteome</keyword>
<accession>A0ABS4T0B9</accession>
<dbReference type="EMBL" id="JAGINX010000001">
    <property type="protein sequence ID" value="MBP2317899.1"/>
    <property type="molecule type" value="Genomic_DNA"/>
</dbReference>
<evidence type="ECO:0000313" key="2">
    <source>
        <dbReference type="Proteomes" id="UP001519331"/>
    </source>
</evidence>
<dbReference type="Pfam" id="PF11316">
    <property type="entry name" value="Rhamno_transf"/>
    <property type="match status" value="1"/>
</dbReference>
<gene>
    <name evidence="1" type="ORF">JOF45_000918</name>
</gene>
<sequence length="434" mass="48741">MTIPEETRHRMRRLFIGHTRFSVHAYSSGSFKATRKDSRFSEEEYTRWLYSDDRMAPRTELFIDESLPQLAESLEAAEDCDLVHIVHISDSLPSTYRRALEEAAQRHPFLHINVAPSFVAPSAPNKKVLNRVLKGRLPEDRLFAIYRLDDDDVLPINFFERMIPYVDPEHVGWRISFPHSYSALRTSQSYIKPWYRYFPKAAAGLVSIHKKTPDGDFLGLQTSPPKKGHLYLDTQFPTVLDSREPGFFQSRHVSQDSTLSEDETPFFSKMIKEAEKKPEADPSLLEKYYPHVFRRLHLCPQENAVSIADVEGAPLGTQGASFEPQLHGAFLLFGRTDSYSESAKITVSVALEQTDPEAPAPQAFMKRAGFSPDQAGGYSTTVETQTAEAENDGASAGVFETVIEPAPGHRIGQLTLSGDDDAGHLETLATYSLT</sequence>
<reference evidence="1 2" key="1">
    <citation type="submission" date="2021-03" db="EMBL/GenBank/DDBJ databases">
        <title>Sequencing the genomes of 1000 actinobacteria strains.</title>
        <authorList>
            <person name="Klenk H.-P."/>
        </authorList>
    </citation>
    <scope>NUCLEOTIDE SEQUENCE [LARGE SCALE GENOMIC DNA]</scope>
    <source>
        <strain evidence="1 2">DSM 12544</strain>
    </source>
</reference>
<comment type="caution">
    <text evidence="1">The sequence shown here is derived from an EMBL/GenBank/DDBJ whole genome shotgun (WGS) entry which is preliminary data.</text>
</comment>
<proteinExistence type="predicted"/>
<dbReference type="RefSeq" id="WP_210048192.1">
    <property type="nucleotide sequence ID" value="NZ_JAGINX010000001.1"/>
</dbReference>
<dbReference type="Proteomes" id="UP001519331">
    <property type="component" value="Unassembled WGS sequence"/>
</dbReference>